<dbReference type="InterPro" id="IPR008271">
    <property type="entry name" value="Ser/Thr_kinase_AS"/>
</dbReference>
<evidence type="ECO:0000259" key="1">
    <source>
        <dbReference type="PROSITE" id="PS50011"/>
    </source>
</evidence>
<dbReference type="InterPro" id="IPR000719">
    <property type="entry name" value="Prot_kinase_dom"/>
</dbReference>
<accession>A0A118K614</accession>
<dbReference type="Gene3D" id="1.10.510.10">
    <property type="entry name" value="Transferase(Phosphotransferase) domain 1"/>
    <property type="match status" value="1"/>
</dbReference>
<dbReference type="InterPro" id="IPR011009">
    <property type="entry name" value="Kinase-like_dom_sf"/>
</dbReference>
<dbReference type="Gramene" id="KVI09977">
    <property type="protein sequence ID" value="KVI09977"/>
    <property type="gene ID" value="Ccrd_011582"/>
</dbReference>
<dbReference type="PROSITE" id="PS00108">
    <property type="entry name" value="PROTEIN_KINASE_ST"/>
    <property type="match status" value="1"/>
</dbReference>
<gene>
    <name evidence="2" type="ORF">Ccrd_011582</name>
</gene>
<name>A0A118K614_CYNCS</name>
<dbReference type="AlphaFoldDB" id="A0A118K614"/>
<sequence length="102" mass="11400">MKIWYLSSTFASNVTRGSLCTSMHLVEALIVIWVMQVSHGCNVSKYVLGLHVDYTTFNDPVETKQRVLHRDIKSSNILLDDEWNAKVSDFGLSKVGPANGTN</sequence>
<dbReference type="SUPFAM" id="SSF56112">
    <property type="entry name" value="Protein kinase-like (PK-like)"/>
    <property type="match status" value="1"/>
</dbReference>
<reference evidence="2 3" key="1">
    <citation type="journal article" date="2016" name="Sci. Rep.">
        <title>The genome sequence of the outbreeding globe artichoke constructed de novo incorporating a phase-aware low-pass sequencing strategy of F1 progeny.</title>
        <authorList>
            <person name="Scaglione D."/>
            <person name="Reyes-Chin-Wo S."/>
            <person name="Acquadro A."/>
            <person name="Froenicke L."/>
            <person name="Portis E."/>
            <person name="Beitel C."/>
            <person name="Tirone M."/>
            <person name="Mauro R."/>
            <person name="Lo Monaco A."/>
            <person name="Mauromicale G."/>
            <person name="Faccioli P."/>
            <person name="Cattivelli L."/>
            <person name="Rieseberg L."/>
            <person name="Michelmore R."/>
            <person name="Lanteri S."/>
        </authorList>
    </citation>
    <scope>NUCLEOTIDE SEQUENCE [LARGE SCALE GENOMIC DNA]</scope>
    <source>
        <strain evidence="2">2C</strain>
    </source>
</reference>
<keyword evidence="2" id="KW-0418">Kinase</keyword>
<proteinExistence type="predicted"/>
<protein>
    <submittedName>
        <fullName evidence="2">Protein kinase, catalytic domain-containing protein</fullName>
    </submittedName>
</protein>
<keyword evidence="3" id="KW-1185">Reference proteome</keyword>
<comment type="caution">
    <text evidence="2">The sequence shown here is derived from an EMBL/GenBank/DDBJ whole genome shotgun (WGS) entry which is preliminary data.</text>
</comment>
<dbReference type="PANTHER" id="PTHR46146">
    <property type="entry name" value="SERINE/THREONINE-PROTEIN KINASE-LIKE PROTEIN CCR4"/>
    <property type="match status" value="1"/>
</dbReference>
<evidence type="ECO:0000313" key="2">
    <source>
        <dbReference type="EMBL" id="KVI09977.1"/>
    </source>
</evidence>
<feature type="domain" description="Protein kinase" evidence="1">
    <location>
        <begin position="1"/>
        <end position="102"/>
    </location>
</feature>
<dbReference type="GO" id="GO:0004672">
    <property type="term" value="F:protein kinase activity"/>
    <property type="evidence" value="ECO:0007669"/>
    <property type="project" value="InterPro"/>
</dbReference>
<keyword evidence="2" id="KW-0808">Transferase</keyword>
<dbReference type="EMBL" id="LEKV01001032">
    <property type="protein sequence ID" value="KVI09977.1"/>
    <property type="molecule type" value="Genomic_DNA"/>
</dbReference>
<dbReference type="Pfam" id="PF00069">
    <property type="entry name" value="Pkinase"/>
    <property type="match status" value="1"/>
</dbReference>
<dbReference type="GO" id="GO:0005524">
    <property type="term" value="F:ATP binding"/>
    <property type="evidence" value="ECO:0007669"/>
    <property type="project" value="InterPro"/>
</dbReference>
<evidence type="ECO:0000313" key="3">
    <source>
        <dbReference type="Proteomes" id="UP000243975"/>
    </source>
</evidence>
<dbReference type="Proteomes" id="UP000243975">
    <property type="component" value="Unassembled WGS sequence"/>
</dbReference>
<organism evidence="2 3">
    <name type="scientific">Cynara cardunculus var. scolymus</name>
    <name type="common">Globe artichoke</name>
    <name type="synonym">Cynara scolymus</name>
    <dbReference type="NCBI Taxonomy" id="59895"/>
    <lineage>
        <taxon>Eukaryota</taxon>
        <taxon>Viridiplantae</taxon>
        <taxon>Streptophyta</taxon>
        <taxon>Embryophyta</taxon>
        <taxon>Tracheophyta</taxon>
        <taxon>Spermatophyta</taxon>
        <taxon>Magnoliopsida</taxon>
        <taxon>eudicotyledons</taxon>
        <taxon>Gunneridae</taxon>
        <taxon>Pentapetalae</taxon>
        <taxon>asterids</taxon>
        <taxon>campanulids</taxon>
        <taxon>Asterales</taxon>
        <taxon>Asteraceae</taxon>
        <taxon>Carduoideae</taxon>
        <taxon>Cardueae</taxon>
        <taxon>Carduinae</taxon>
        <taxon>Cynara</taxon>
    </lineage>
</organism>
<dbReference type="PROSITE" id="PS50011">
    <property type="entry name" value="PROTEIN_KINASE_DOM"/>
    <property type="match status" value="1"/>
</dbReference>